<dbReference type="AlphaFoldDB" id="A0A1W6KFL1"/>
<dbReference type="EMBL" id="CP020932">
    <property type="protein sequence ID" value="ARM86197.1"/>
    <property type="molecule type" value="Genomic_DNA"/>
</dbReference>
<proteinExistence type="predicted"/>
<feature type="region of interest" description="Disordered" evidence="1">
    <location>
        <begin position="382"/>
        <end position="401"/>
    </location>
</feature>
<name>A0A1W6KFL1_9GAMM</name>
<evidence type="ECO:0000313" key="2">
    <source>
        <dbReference type="EMBL" id="ARM86197.1"/>
    </source>
</evidence>
<evidence type="ECO:0000256" key="1">
    <source>
        <dbReference type="SAM" id="MobiDB-lite"/>
    </source>
</evidence>
<geneLocation type="plasmid" evidence="3">
    <name>psmr5</name>
</geneLocation>
<protein>
    <submittedName>
        <fullName evidence="2">Uncharacterized protein</fullName>
    </submittedName>
</protein>
<dbReference type="Proteomes" id="UP000193100">
    <property type="component" value="Plasmid pSMR5"/>
</dbReference>
<organism evidence="2 3">
    <name type="scientific">Marinobacter salarius</name>
    <dbReference type="NCBI Taxonomy" id="1420917"/>
    <lineage>
        <taxon>Bacteria</taxon>
        <taxon>Pseudomonadati</taxon>
        <taxon>Pseudomonadota</taxon>
        <taxon>Gammaproteobacteria</taxon>
        <taxon>Pseudomonadales</taxon>
        <taxon>Marinobacteraceae</taxon>
        <taxon>Marinobacter</taxon>
    </lineage>
</organism>
<dbReference type="GeneID" id="77258078"/>
<gene>
    <name evidence="2" type="ORF">MARSALSMR5_04177</name>
</gene>
<accession>A0A1W6KFL1</accession>
<dbReference type="RefSeq" id="WP_085682160.1">
    <property type="nucleotide sequence ID" value="NZ_CP020932.1"/>
</dbReference>
<keyword evidence="2" id="KW-0614">Plasmid</keyword>
<reference evidence="2 3" key="1">
    <citation type="submission" date="2017-04" db="EMBL/GenBank/DDBJ databases">
        <title>Genome Sequence of Marinobacter salarius strain SMR5 Isolated from a culture of the Diatom Skeletonema marinoi.</title>
        <authorList>
            <person name="Topel M."/>
            <person name="Pinder M.I.M."/>
            <person name="Johansson O.N."/>
            <person name="Kourtchenko O."/>
            <person name="Godhe A."/>
            <person name="Clarke A.K."/>
        </authorList>
    </citation>
    <scope>NUCLEOTIDE SEQUENCE [LARGE SCALE GENOMIC DNA]</scope>
    <source>
        <strain evidence="2 3">SMR5</strain>
        <plasmid evidence="3">Plasmid psmr5</plasmid>
    </source>
</reference>
<sequence length="401" mass="43667">MPKDTDYATPAQRENFKREAEKLNRLATAILEGAASAGIFDLSYVKDGQRLTIDQLVGLAHDTGKTADHNHKAVQQRDRLIKSVAAAGSHAGVVDPATLTTGRDILMAINKLGMAAKQSTGSSQTEKGTPRPVYTTESGKAAYEYFCSFGENAPSTPPDFRFEDLFNRMLTHSYVSTEKPSLDNHTETERAALEHAMDVLSEHGDGVNSVGAIEVLQSLAERRGPSFTTPASPGKSIKGDQSLRSLWLDFTRTYTSYRRGELTVNTHEVRERFDKLATEATGGKNANLLSDTEKETLKSAWYTFSNNVIGSTIAVSAVDSLSDIFEDQSGNRPSTENQQEAHAAQSILDDFVASGPSDSPLVSRARNLRQETEQLLADIKEREARESASAAADLEEIPGPR</sequence>
<evidence type="ECO:0000313" key="3">
    <source>
        <dbReference type="Proteomes" id="UP000193100"/>
    </source>
</evidence>